<dbReference type="EMBL" id="FOSW01000001">
    <property type="protein sequence ID" value="SFK39745.1"/>
    <property type="molecule type" value="Genomic_DNA"/>
</dbReference>
<dbReference type="InParanoid" id="A0A1I3Z6S8"/>
<organism evidence="2 3">
    <name type="scientific">Geodermatophilus ruber</name>
    <dbReference type="NCBI Taxonomy" id="504800"/>
    <lineage>
        <taxon>Bacteria</taxon>
        <taxon>Bacillati</taxon>
        <taxon>Actinomycetota</taxon>
        <taxon>Actinomycetes</taxon>
        <taxon>Geodermatophilales</taxon>
        <taxon>Geodermatophilaceae</taxon>
        <taxon>Geodermatophilus</taxon>
    </lineage>
</organism>
<evidence type="ECO:0000313" key="2">
    <source>
        <dbReference type="EMBL" id="SFK39745.1"/>
    </source>
</evidence>
<name>A0A1I3Z6S8_9ACTN</name>
<evidence type="ECO:0000256" key="1">
    <source>
        <dbReference type="SAM" id="MobiDB-lite"/>
    </source>
</evidence>
<accession>A0A1I3Z6S8</accession>
<dbReference type="RefSeq" id="WP_177212591.1">
    <property type="nucleotide sequence ID" value="NZ_FOSW01000001.1"/>
</dbReference>
<evidence type="ECO:0000313" key="3">
    <source>
        <dbReference type="Proteomes" id="UP000199152"/>
    </source>
</evidence>
<sequence>MTEPGRTPHTAERAEGDPPEDHEAGGRTPHPEDPAEGGDVEPGAEHEAP</sequence>
<dbReference type="AlphaFoldDB" id="A0A1I3Z6S8"/>
<dbReference type="STRING" id="504800.SAMN04488085_101388"/>
<feature type="compositionally biased region" description="Basic and acidic residues" evidence="1">
    <location>
        <begin position="9"/>
        <end position="33"/>
    </location>
</feature>
<feature type="region of interest" description="Disordered" evidence="1">
    <location>
        <begin position="1"/>
        <end position="49"/>
    </location>
</feature>
<keyword evidence="3" id="KW-1185">Reference proteome</keyword>
<gene>
    <name evidence="2" type="ORF">SAMN04488085_101388</name>
</gene>
<dbReference type="Proteomes" id="UP000199152">
    <property type="component" value="Unassembled WGS sequence"/>
</dbReference>
<proteinExistence type="predicted"/>
<reference evidence="2 3" key="1">
    <citation type="submission" date="2016-10" db="EMBL/GenBank/DDBJ databases">
        <authorList>
            <person name="de Groot N.N."/>
        </authorList>
    </citation>
    <scope>NUCLEOTIDE SEQUENCE [LARGE SCALE GENOMIC DNA]</scope>
    <source>
        <strain evidence="2 3">DSM 45317</strain>
    </source>
</reference>
<protein>
    <submittedName>
        <fullName evidence="2">Uncharacterized protein</fullName>
    </submittedName>
</protein>